<dbReference type="Proteomes" id="UP000005396">
    <property type="component" value="Unassembled WGS sequence"/>
</dbReference>
<name>A8RIA7_ENTBW</name>
<dbReference type="HOGENOM" id="CLU_2971260_0_0_9"/>
<comment type="caution">
    <text evidence="1">The sequence shown here is derived from an EMBL/GenBank/DDBJ whole genome shotgun (WGS) entry which is preliminary data.</text>
</comment>
<reference evidence="1 2" key="1">
    <citation type="submission" date="2007-08" db="EMBL/GenBank/DDBJ databases">
        <authorList>
            <person name="Fulton L."/>
            <person name="Clifton S."/>
            <person name="Fulton B."/>
            <person name="Xu J."/>
            <person name="Minx P."/>
            <person name="Pepin K.H."/>
            <person name="Johnson M."/>
            <person name="Thiruvilangam P."/>
            <person name="Bhonagiri V."/>
            <person name="Nash W.E."/>
            <person name="Mardis E.R."/>
            <person name="Wilson R.K."/>
        </authorList>
    </citation>
    <scope>NUCLEOTIDE SEQUENCE [LARGE SCALE GENOMIC DNA]</scope>
    <source>
        <strain evidence="2">ATCC BAA-613 / DSM 15670 / CCUG 46953 / JCM 12243 / WAL 16351</strain>
    </source>
</reference>
<accession>A8RIA7</accession>
<gene>
    <name evidence="1" type="ORF">CLOBOL_00643</name>
</gene>
<evidence type="ECO:0000313" key="2">
    <source>
        <dbReference type="Proteomes" id="UP000005396"/>
    </source>
</evidence>
<reference evidence="1 2" key="2">
    <citation type="submission" date="2007-09" db="EMBL/GenBank/DDBJ databases">
        <title>Draft genome sequence of Clostridium bolteae (ATCC BAA-613).</title>
        <authorList>
            <person name="Sudarsanam P."/>
            <person name="Ley R."/>
            <person name="Guruge J."/>
            <person name="Turnbaugh P.J."/>
            <person name="Mahowald M."/>
            <person name="Liep D."/>
            <person name="Gordon J."/>
        </authorList>
    </citation>
    <scope>NUCLEOTIDE SEQUENCE [LARGE SCALE GENOMIC DNA]</scope>
    <source>
        <strain evidence="2">ATCC BAA-613 / DSM 15670 / CCUG 46953 / JCM 12243 / WAL 16351</strain>
    </source>
</reference>
<protein>
    <submittedName>
        <fullName evidence="1">Uncharacterized protein</fullName>
    </submittedName>
</protein>
<dbReference type="EMBL" id="ABCC02000009">
    <property type="protein sequence ID" value="EDP19207.1"/>
    <property type="molecule type" value="Genomic_DNA"/>
</dbReference>
<sequence>MRRSTGRAWRPSYDREELLFLPVLHYQGAYREGIREELIQLSHGFQVETGMAGRRDCP</sequence>
<proteinExistence type="predicted"/>
<dbReference type="AlphaFoldDB" id="A8RIA7"/>
<organism evidence="1 2">
    <name type="scientific">Enterocloster bolteae (strain ATCC BAA-613 / DSM 15670 / CCUG 46953 / JCM 12243 / WAL 16351)</name>
    <name type="common">Clostridium bolteae</name>
    <dbReference type="NCBI Taxonomy" id="411902"/>
    <lineage>
        <taxon>Bacteria</taxon>
        <taxon>Bacillati</taxon>
        <taxon>Bacillota</taxon>
        <taxon>Clostridia</taxon>
        <taxon>Lachnospirales</taxon>
        <taxon>Lachnospiraceae</taxon>
        <taxon>Enterocloster</taxon>
    </lineage>
</organism>
<evidence type="ECO:0000313" key="1">
    <source>
        <dbReference type="EMBL" id="EDP19207.1"/>
    </source>
</evidence>
<dbReference type="PaxDb" id="411902-CLOBOL_00643"/>